<dbReference type="RefSeq" id="WP_344874239.1">
    <property type="nucleotide sequence ID" value="NZ_BAAAZP010000020.1"/>
</dbReference>
<keyword evidence="3" id="KW-1185">Reference proteome</keyword>
<organism evidence="2 3">
    <name type="scientific">Nonomuraea antimicrobica</name>
    <dbReference type="NCBI Taxonomy" id="561173"/>
    <lineage>
        <taxon>Bacteria</taxon>
        <taxon>Bacillati</taxon>
        <taxon>Actinomycetota</taxon>
        <taxon>Actinomycetes</taxon>
        <taxon>Streptosporangiales</taxon>
        <taxon>Streptosporangiaceae</taxon>
        <taxon>Nonomuraea</taxon>
    </lineage>
</organism>
<dbReference type="Proteomes" id="UP001500902">
    <property type="component" value="Unassembled WGS sequence"/>
</dbReference>
<evidence type="ECO:0000313" key="3">
    <source>
        <dbReference type="Proteomes" id="UP001500902"/>
    </source>
</evidence>
<feature type="signal peptide" evidence="1">
    <location>
        <begin position="1"/>
        <end position="35"/>
    </location>
</feature>
<accession>A0ABP7BAI3</accession>
<evidence type="ECO:0000256" key="1">
    <source>
        <dbReference type="SAM" id="SignalP"/>
    </source>
</evidence>
<protein>
    <recommendedName>
        <fullName evidence="4">Peptidase inhibitor family I36</fullName>
    </recommendedName>
</protein>
<proteinExistence type="predicted"/>
<dbReference type="EMBL" id="BAAAZP010000020">
    <property type="protein sequence ID" value="GAA3652563.1"/>
    <property type="molecule type" value="Genomic_DNA"/>
</dbReference>
<gene>
    <name evidence="2" type="ORF">GCM10022224_014420</name>
</gene>
<sequence length="120" mass="12557">MTARTTMTPRTTITALAASSLALAMSLCTSTPAHAATGTFSYKYATPGGTATGELTNPRSSTCIDIPEVRDTDRSAHTPVNRTTSTVTMFTGPDCTGDYFSLRPGGRASSRLLLKSAVFS</sequence>
<reference evidence="3" key="1">
    <citation type="journal article" date="2019" name="Int. J. Syst. Evol. Microbiol.">
        <title>The Global Catalogue of Microorganisms (GCM) 10K type strain sequencing project: providing services to taxonomists for standard genome sequencing and annotation.</title>
        <authorList>
            <consortium name="The Broad Institute Genomics Platform"/>
            <consortium name="The Broad Institute Genome Sequencing Center for Infectious Disease"/>
            <person name="Wu L."/>
            <person name="Ma J."/>
        </authorList>
    </citation>
    <scope>NUCLEOTIDE SEQUENCE [LARGE SCALE GENOMIC DNA]</scope>
    <source>
        <strain evidence="3">JCM 16904</strain>
    </source>
</reference>
<evidence type="ECO:0000313" key="2">
    <source>
        <dbReference type="EMBL" id="GAA3652563.1"/>
    </source>
</evidence>
<name>A0ABP7BAI3_9ACTN</name>
<keyword evidence="1" id="KW-0732">Signal</keyword>
<evidence type="ECO:0008006" key="4">
    <source>
        <dbReference type="Google" id="ProtNLM"/>
    </source>
</evidence>
<feature type="chain" id="PRO_5046806566" description="Peptidase inhibitor family I36" evidence="1">
    <location>
        <begin position="36"/>
        <end position="120"/>
    </location>
</feature>
<comment type="caution">
    <text evidence="2">The sequence shown here is derived from an EMBL/GenBank/DDBJ whole genome shotgun (WGS) entry which is preliminary data.</text>
</comment>